<dbReference type="UniPathway" id="UPA00042">
    <property type="reaction ID" value="UER00497"/>
</dbReference>
<dbReference type="InterPro" id="IPR009006">
    <property type="entry name" value="Ala_racemase/Decarboxylase_C"/>
</dbReference>
<evidence type="ECO:0000256" key="6">
    <source>
        <dbReference type="PIRSR" id="PIRSR600821-52"/>
    </source>
</evidence>
<dbReference type="GO" id="GO:0008784">
    <property type="term" value="F:alanine racemase activity"/>
    <property type="evidence" value="ECO:0007669"/>
    <property type="project" value="UniProtKB-UniRule"/>
</dbReference>
<dbReference type="PROSITE" id="PS00395">
    <property type="entry name" value="ALANINE_RACEMASE"/>
    <property type="match status" value="1"/>
</dbReference>
<feature type="binding site" evidence="4 6">
    <location>
        <position position="133"/>
    </location>
    <ligand>
        <name>substrate</name>
    </ligand>
</feature>
<dbReference type="GO" id="GO:0005829">
    <property type="term" value="C:cytosol"/>
    <property type="evidence" value="ECO:0007669"/>
    <property type="project" value="TreeGrafter"/>
</dbReference>
<keyword evidence="9" id="KW-1185">Reference proteome</keyword>
<dbReference type="AlphaFoldDB" id="D7CT85"/>
<organism evidence="8 9">
    <name type="scientific">Truepera radiovictrix (strain DSM 17093 / CIP 108686 / LMG 22925 / RQ-24)</name>
    <dbReference type="NCBI Taxonomy" id="649638"/>
    <lineage>
        <taxon>Bacteria</taxon>
        <taxon>Thermotogati</taxon>
        <taxon>Deinococcota</taxon>
        <taxon>Deinococci</taxon>
        <taxon>Trueperales</taxon>
        <taxon>Trueperaceae</taxon>
        <taxon>Truepera</taxon>
    </lineage>
</organism>
<dbReference type="InterPro" id="IPR001608">
    <property type="entry name" value="Ala_racemase_N"/>
</dbReference>
<dbReference type="InterPro" id="IPR011079">
    <property type="entry name" value="Ala_racemase_C"/>
</dbReference>
<feature type="binding site" evidence="4 6">
    <location>
        <position position="313"/>
    </location>
    <ligand>
        <name>substrate</name>
    </ligand>
</feature>
<dbReference type="PRINTS" id="PR00992">
    <property type="entry name" value="ALARACEMASE"/>
</dbReference>
<dbReference type="PANTHER" id="PTHR30511:SF0">
    <property type="entry name" value="ALANINE RACEMASE, CATABOLIC-RELATED"/>
    <property type="match status" value="1"/>
</dbReference>
<accession>D7CT85</accession>
<feature type="active site" description="Proton acceptor; specific for D-alanine" evidence="4">
    <location>
        <position position="37"/>
    </location>
</feature>
<proteinExistence type="inferred from homology"/>
<comment type="pathway">
    <text evidence="4">Amino-acid biosynthesis; D-alanine biosynthesis; D-alanine from L-alanine: step 1/1.</text>
</comment>
<dbReference type="HAMAP" id="MF_01201">
    <property type="entry name" value="Ala_racemase"/>
    <property type="match status" value="1"/>
</dbReference>
<dbReference type="EC" id="5.1.1.1" evidence="4"/>
<dbReference type="PANTHER" id="PTHR30511">
    <property type="entry name" value="ALANINE RACEMASE"/>
    <property type="match status" value="1"/>
</dbReference>
<gene>
    <name evidence="8" type="ordered locus">Trad_2439</name>
</gene>
<dbReference type="eggNOG" id="COG0787">
    <property type="taxonomic scope" value="Bacteria"/>
</dbReference>
<dbReference type="EMBL" id="CP002049">
    <property type="protein sequence ID" value="ADI15548.1"/>
    <property type="molecule type" value="Genomic_DNA"/>
</dbReference>
<comment type="function">
    <text evidence="4">Catalyzes the interconversion of L-alanine and D-alanine. May also act on other amino acids.</text>
</comment>
<evidence type="ECO:0000256" key="4">
    <source>
        <dbReference type="HAMAP-Rule" id="MF_01201"/>
    </source>
</evidence>
<evidence type="ECO:0000256" key="3">
    <source>
        <dbReference type="ARBA" id="ARBA00023235"/>
    </source>
</evidence>
<dbReference type="SUPFAM" id="SSF51419">
    <property type="entry name" value="PLP-binding barrel"/>
    <property type="match status" value="1"/>
</dbReference>
<evidence type="ECO:0000259" key="7">
    <source>
        <dbReference type="SMART" id="SM01005"/>
    </source>
</evidence>
<dbReference type="NCBIfam" id="TIGR00492">
    <property type="entry name" value="alr"/>
    <property type="match status" value="1"/>
</dbReference>
<reference evidence="9" key="1">
    <citation type="submission" date="2010-05" db="EMBL/GenBank/DDBJ databases">
        <title>The complete genome of Truepera radiovictris DSM 17093.</title>
        <authorList>
            <consortium name="US DOE Joint Genome Institute (JGI-PGF)"/>
            <person name="Lucas S."/>
            <person name="Copeland A."/>
            <person name="Lapidus A."/>
            <person name="Glavina del Rio T."/>
            <person name="Dalin E."/>
            <person name="Tice H."/>
            <person name="Bruce D."/>
            <person name="Goodwin L."/>
            <person name="Pitluck S."/>
            <person name="Kyrpides N."/>
            <person name="Mavromatis K."/>
            <person name="Ovchinnikova G."/>
            <person name="Munk A.C."/>
            <person name="Detter J.C."/>
            <person name="Han C."/>
            <person name="Tapia R."/>
            <person name="Land M."/>
            <person name="Hauser L."/>
            <person name="Markowitz V."/>
            <person name="Cheng J.-F."/>
            <person name="Hugenholtz P."/>
            <person name="Woyke T."/>
            <person name="Wu D."/>
            <person name="Tindall B."/>
            <person name="Pomrenke H.G."/>
            <person name="Brambilla E."/>
            <person name="Klenk H.-P."/>
            <person name="Eisen J.A."/>
        </authorList>
    </citation>
    <scope>NUCLEOTIDE SEQUENCE [LARGE SCALE GENOMIC DNA]</scope>
    <source>
        <strain evidence="9">DSM 17093 / CIP 108686 / LMG 22925 / RQ-24</strain>
    </source>
</reference>
<keyword evidence="2 4" id="KW-0663">Pyridoxal phosphate</keyword>
<feature type="domain" description="Alanine racemase C-terminal" evidence="7">
    <location>
        <begin position="242"/>
        <end position="368"/>
    </location>
</feature>
<comment type="similarity">
    <text evidence="4">Belongs to the alanine racemase family.</text>
</comment>
<dbReference type="GO" id="GO:0009252">
    <property type="term" value="P:peptidoglycan biosynthetic process"/>
    <property type="evidence" value="ECO:0007669"/>
    <property type="project" value="TreeGrafter"/>
</dbReference>
<dbReference type="KEGG" id="tra:Trad_2439"/>
<dbReference type="InterPro" id="IPR029066">
    <property type="entry name" value="PLP-binding_barrel"/>
</dbReference>
<dbReference type="Gene3D" id="3.20.20.10">
    <property type="entry name" value="Alanine racemase"/>
    <property type="match status" value="1"/>
</dbReference>
<protein>
    <recommendedName>
        <fullName evidence="4">Alanine racemase</fullName>
        <ecNumber evidence="4">5.1.1.1</ecNumber>
    </recommendedName>
</protein>
<name>D7CT85_TRURR</name>
<reference evidence="8 9" key="2">
    <citation type="journal article" date="2011" name="Stand. Genomic Sci.">
        <title>Complete genome sequence of Truepera radiovictrix type strain (RQ-24).</title>
        <authorList>
            <person name="Ivanova N."/>
            <person name="Rohde C."/>
            <person name="Munk C."/>
            <person name="Nolan M."/>
            <person name="Lucas S."/>
            <person name="Del Rio T.G."/>
            <person name="Tice H."/>
            <person name="Deshpande S."/>
            <person name="Cheng J.F."/>
            <person name="Tapia R."/>
            <person name="Han C."/>
            <person name="Goodwin L."/>
            <person name="Pitluck S."/>
            <person name="Liolios K."/>
            <person name="Mavromatis K."/>
            <person name="Mikhailova N."/>
            <person name="Pati A."/>
            <person name="Chen A."/>
            <person name="Palaniappan K."/>
            <person name="Land M."/>
            <person name="Hauser L."/>
            <person name="Chang Y.J."/>
            <person name="Jeffries C.D."/>
            <person name="Brambilla E."/>
            <person name="Rohde M."/>
            <person name="Goker M."/>
            <person name="Tindall B.J."/>
            <person name="Woyke T."/>
            <person name="Bristow J."/>
            <person name="Eisen J.A."/>
            <person name="Markowitz V."/>
            <person name="Hugenholtz P."/>
            <person name="Kyrpides N.C."/>
            <person name="Klenk H.P."/>
            <person name="Lapidus A."/>
        </authorList>
    </citation>
    <scope>NUCLEOTIDE SEQUENCE [LARGE SCALE GENOMIC DNA]</scope>
    <source>
        <strain evidence="9">DSM 17093 / CIP 108686 / LMG 22925 / RQ-24</strain>
    </source>
</reference>
<feature type="active site" description="Proton acceptor; specific for L-alanine" evidence="4">
    <location>
        <position position="263"/>
    </location>
</feature>
<comment type="catalytic activity">
    <reaction evidence="4">
        <text>L-alanine = D-alanine</text>
        <dbReference type="Rhea" id="RHEA:20249"/>
        <dbReference type="ChEBI" id="CHEBI:57416"/>
        <dbReference type="ChEBI" id="CHEBI:57972"/>
        <dbReference type="EC" id="5.1.1.1"/>
    </reaction>
</comment>
<dbReference type="STRING" id="649638.Trad_2439"/>
<dbReference type="SUPFAM" id="SSF50621">
    <property type="entry name" value="Alanine racemase C-terminal domain-like"/>
    <property type="match status" value="1"/>
</dbReference>
<dbReference type="SMART" id="SM01005">
    <property type="entry name" value="Ala_racemase_C"/>
    <property type="match status" value="1"/>
</dbReference>
<sequence length="374" mass="39198">MGMLKGVPHAEISLRALARNLASLRARTRAQLLVPVKANAYGHGAPEVARQLERLGVPWFGVATADEALELRGAGISADILIFGPVYEGLEALIAQGVALSVVDARSAEAVVRAAGSVPGARVHLKTDTGMGRLGEPLAATLKTAERLSRARGVTLEGLWTHLAAADEPDSSFTQVQLARFSDTLAALGRAGITVPLKHAANSAALFAHPASHFDLVRPGIAVYGYHASPFIAALAPELTPVMTLSAPVTFVKRVAAGTPISYGGLWRAPRDTTVATVRFGYADGYPRGLSATPHARVRLQGRLCPIVGRVCMDQLMVDVGDLTVTVGERAVLFGPEGPTAEDLAGGVGTISYELLTQLGRRVARSYVDAVDAP</sequence>
<dbReference type="Proteomes" id="UP000000379">
    <property type="component" value="Chromosome"/>
</dbReference>
<evidence type="ECO:0000256" key="1">
    <source>
        <dbReference type="ARBA" id="ARBA00001933"/>
    </source>
</evidence>
<dbReference type="GO" id="GO:0030632">
    <property type="term" value="P:D-alanine biosynthetic process"/>
    <property type="evidence" value="ECO:0007669"/>
    <property type="project" value="UniProtKB-UniRule"/>
</dbReference>
<evidence type="ECO:0000256" key="5">
    <source>
        <dbReference type="PIRSR" id="PIRSR600821-50"/>
    </source>
</evidence>
<dbReference type="OrthoDB" id="9813814at2"/>
<dbReference type="Gene3D" id="2.40.37.10">
    <property type="entry name" value="Lyase, Ornithine Decarboxylase, Chain A, domain 1"/>
    <property type="match status" value="1"/>
</dbReference>
<dbReference type="InterPro" id="IPR020622">
    <property type="entry name" value="Ala_racemase_pyridoxalP-BS"/>
</dbReference>
<dbReference type="Pfam" id="PF01168">
    <property type="entry name" value="Ala_racemase_N"/>
    <property type="match status" value="1"/>
</dbReference>
<evidence type="ECO:0000313" key="9">
    <source>
        <dbReference type="Proteomes" id="UP000000379"/>
    </source>
</evidence>
<dbReference type="GO" id="GO:0030170">
    <property type="term" value="F:pyridoxal phosphate binding"/>
    <property type="evidence" value="ECO:0007669"/>
    <property type="project" value="UniProtKB-UniRule"/>
</dbReference>
<dbReference type="FunFam" id="3.20.20.10:FF:000002">
    <property type="entry name" value="Alanine racemase"/>
    <property type="match status" value="1"/>
</dbReference>
<evidence type="ECO:0000256" key="2">
    <source>
        <dbReference type="ARBA" id="ARBA00022898"/>
    </source>
</evidence>
<dbReference type="CDD" id="cd00430">
    <property type="entry name" value="PLPDE_III_AR"/>
    <property type="match status" value="1"/>
</dbReference>
<feature type="modified residue" description="N6-(pyridoxal phosphate)lysine" evidence="4 5">
    <location>
        <position position="37"/>
    </location>
</feature>
<dbReference type="InterPro" id="IPR000821">
    <property type="entry name" value="Ala_racemase"/>
</dbReference>
<comment type="cofactor">
    <cofactor evidence="1 4 5">
        <name>pyridoxal 5'-phosphate</name>
        <dbReference type="ChEBI" id="CHEBI:597326"/>
    </cofactor>
</comment>
<keyword evidence="3 4" id="KW-0413">Isomerase</keyword>
<dbReference type="HOGENOM" id="CLU_028393_2_2_0"/>
<dbReference type="Pfam" id="PF00842">
    <property type="entry name" value="Ala_racemase_C"/>
    <property type="match status" value="1"/>
</dbReference>
<evidence type="ECO:0000313" key="8">
    <source>
        <dbReference type="EMBL" id="ADI15548.1"/>
    </source>
</evidence>